<dbReference type="AlphaFoldDB" id="A0A0H5NGM0"/>
<feature type="domain" description="Major facilitator superfamily (MFS) profile" evidence="12">
    <location>
        <begin position="18"/>
        <end position="428"/>
    </location>
</feature>
<evidence type="ECO:0000256" key="8">
    <source>
        <dbReference type="ARBA" id="ARBA00023136"/>
    </source>
</evidence>
<feature type="transmembrane region" description="Helical" evidence="11">
    <location>
        <begin position="244"/>
        <end position="267"/>
    </location>
</feature>
<protein>
    <recommendedName>
        <fullName evidence="10">Putative proline/betaine transporter</fullName>
    </recommendedName>
</protein>
<dbReference type="KEGG" id="nfr:ERS450000_00810"/>
<feature type="transmembrane region" description="Helical" evidence="11">
    <location>
        <begin position="90"/>
        <end position="108"/>
    </location>
</feature>
<dbReference type="PROSITE" id="PS00216">
    <property type="entry name" value="SUGAR_TRANSPORT_1"/>
    <property type="match status" value="1"/>
</dbReference>
<dbReference type="Proteomes" id="UP000057820">
    <property type="component" value="Chromosome 1"/>
</dbReference>
<dbReference type="Gene3D" id="1.20.1250.20">
    <property type="entry name" value="MFS general substrate transporter like domains"/>
    <property type="match status" value="2"/>
</dbReference>
<feature type="transmembrane region" description="Helical" evidence="11">
    <location>
        <begin position="279"/>
        <end position="298"/>
    </location>
</feature>
<dbReference type="PANTHER" id="PTHR43045">
    <property type="entry name" value="SHIKIMATE TRANSPORTER"/>
    <property type="match status" value="1"/>
</dbReference>
<feature type="transmembrane region" description="Helical" evidence="11">
    <location>
        <begin position="155"/>
        <end position="178"/>
    </location>
</feature>
<comment type="subcellular location">
    <subcellularLocation>
        <location evidence="1">Cell membrane</location>
        <topology evidence="1">Multi-pass membrane protein</topology>
    </subcellularLocation>
</comment>
<feature type="transmembrane region" description="Helical" evidence="11">
    <location>
        <begin position="335"/>
        <end position="363"/>
    </location>
</feature>
<accession>A0A0H5NGM0</accession>
<evidence type="ECO:0000256" key="1">
    <source>
        <dbReference type="ARBA" id="ARBA00004651"/>
    </source>
</evidence>
<dbReference type="SUPFAM" id="SSF103473">
    <property type="entry name" value="MFS general substrate transporter"/>
    <property type="match status" value="1"/>
</dbReference>
<dbReference type="InterPro" id="IPR011701">
    <property type="entry name" value="MFS"/>
</dbReference>
<proteinExistence type="inferred from homology"/>
<evidence type="ECO:0000256" key="5">
    <source>
        <dbReference type="ARBA" id="ARBA00022692"/>
    </source>
</evidence>
<dbReference type="PROSITE" id="PS00217">
    <property type="entry name" value="SUGAR_TRANSPORT_2"/>
    <property type="match status" value="1"/>
</dbReference>
<feature type="transmembrane region" description="Helical" evidence="11">
    <location>
        <begin position="20"/>
        <end position="43"/>
    </location>
</feature>
<keyword evidence="6" id="KW-0769">Symport</keyword>
<dbReference type="GO" id="GO:0015293">
    <property type="term" value="F:symporter activity"/>
    <property type="evidence" value="ECO:0007669"/>
    <property type="project" value="UniProtKB-KW"/>
</dbReference>
<comment type="function">
    <text evidence="9">May be a proton symporter involved in the uptake of osmolytes such as proline and glycine betaine.</text>
</comment>
<dbReference type="InterPro" id="IPR036259">
    <property type="entry name" value="MFS_trans_sf"/>
</dbReference>
<dbReference type="EMBL" id="LN868938">
    <property type="protein sequence ID" value="CRY74648.1"/>
    <property type="molecule type" value="Genomic_DNA"/>
</dbReference>
<evidence type="ECO:0000256" key="6">
    <source>
        <dbReference type="ARBA" id="ARBA00022847"/>
    </source>
</evidence>
<feature type="transmembrane region" description="Helical" evidence="11">
    <location>
        <begin position="402"/>
        <end position="420"/>
    </location>
</feature>
<dbReference type="RefSeq" id="WP_060590593.1">
    <property type="nucleotide sequence ID" value="NZ_CP031418.1"/>
</dbReference>
<keyword evidence="4" id="KW-1003">Cell membrane</keyword>
<name>A0A0H5NGM0_NOCFR</name>
<dbReference type="PROSITE" id="PS50850">
    <property type="entry name" value="MFS"/>
    <property type="match status" value="1"/>
</dbReference>
<gene>
    <name evidence="13" type="primary">proP_1</name>
    <name evidence="13" type="ORF">ERS450000_00810</name>
</gene>
<dbReference type="FunFam" id="1.20.1250.20:FF:000001">
    <property type="entry name" value="Dicarboxylate MFS transporter"/>
    <property type="match status" value="1"/>
</dbReference>
<evidence type="ECO:0000256" key="4">
    <source>
        <dbReference type="ARBA" id="ARBA00022475"/>
    </source>
</evidence>
<organism evidence="13 14">
    <name type="scientific">Nocardia farcinica</name>
    <dbReference type="NCBI Taxonomy" id="37329"/>
    <lineage>
        <taxon>Bacteria</taxon>
        <taxon>Bacillati</taxon>
        <taxon>Actinomycetota</taxon>
        <taxon>Actinomycetes</taxon>
        <taxon>Mycobacteriales</taxon>
        <taxon>Nocardiaceae</taxon>
        <taxon>Nocardia</taxon>
    </lineage>
</organism>
<feature type="transmembrane region" description="Helical" evidence="11">
    <location>
        <begin position="190"/>
        <end position="209"/>
    </location>
</feature>
<reference evidence="14" key="1">
    <citation type="submission" date="2015-03" db="EMBL/GenBank/DDBJ databases">
        <authorList>
            <consortium name="Pathogen Informatics"/>
        </authorList>
    </citation>
    <scope>NUCLEOTIDE SEQUENCE [LARGE SCALE GENOMIC DNA]</scope>
    <source>
        <strain evidence="14">NCTC11134</strain>
    </source>
</reference>
<dbReference type="Pfam" id="PF07690">
    <property type="entry name" value="MFS_1"/>
    <property type="match status" value="1"/>
</dbReference>
<evidence type="ECO:0000256" key="11">
    <source>
        <dbReference type="SAM" id="Phobius"/>
    </source>
</evidence>
<feature type="transmembrane region" description="Helical" evidence="11">
    <location>
        <begin position="375"/>
        <end position="396"/>
    </location>
</feature>
<evidence type="ECO:0000256" key="7">
    <source>
        <dbReference type="ARBA" id="ARBA00022989"/>
    </source>
</evidence>
<keyword evidence="3" id="KW-0813">Transport</keyword>
<dbReference type="GO" id="GO:0005886">
    <property type="term" value="C:plasma membrane"/>
    <property type="evidence" value="ECO:0007669"/>
    <property type="project" value="UniProtKB-SubCell"/>
</dbReference>
<evidence type="ECO:0000256" key="3">
    <source>
        <dbReference type="ARBA" id="ARBA00022448"/>
    </source>
</evidence>
<dbReference type="PANTHER" id="PTHR43045:SF7">
    <property type="entry name" value="MAJOR FACILITATOR SUPERFAMILY TRANSPORTER"/>
    <property type="match status" value="1"/>
</dbReference>
<evidence type="ECO:0000313" key="13">
    <source>
        <dbReference type="EMBL" id="CRY74648.1"/>
    </source>
</evidence>
<sequence length="433" mass="45450">MTVPLKTTAVDPTMLRRAAVASTVGSAVEFYEFTIYGFLAVVFAPQFFPADDPTASTLAALAVFGGGYLARPLGGILFGAWGDRVGRRSVLMATIFLMGGASIAIGLLPTYATAGLLAPALLLVLRLVQGLSAGGEFTGAQTYIVEMAPSRRRGVYGSLPALGIGLGFAVAALVVATTNAALDGAQMSDWGWRLPFLLCLPMTVGCLFLRLRLEDSPEFAAIVAGAEVTRTPVRDVLRGHLPDVLRVAGLTIAVLGPGFLAKLYLGIHLVQISDLDPVHVYTLLGVLLLVTAALFPVMGQLSDRLGRRPIARAGFAASALLSLPLFLVVDATTNLWLIAPILLLFTAIEPFVSASVYTTFAELFPGRTRYTGTSLGFNLGTIVAAGFGPYVCGQLITATGWHAAPGLWGTACAVLGLLVLTRTRETSRAALAR</sequence>
<keyword evidence="5 11" id="KW-0812">Transmembrane</keyword>
<evidence type="ECO:0000313" key="14">
    <source>
        <dbReference type="Proteomes" id="UP000057820"/>
    </source>
</evidence>
<comment type="similarity">
    <text evidence="2">Belongs to the major facilitator superfamily. Metabolite:H+ Symporter (MHS) family (TC 2.A.1.6) family.</text>
</comment>
<feature type="transmembrane region" description="Helical" evidence="11">
    <location>
        <begin position="114"/>
        <end position="134"/>
    </location>
</feature>
<feature type="transmembrane region" description="Helical" evidence="11">
    <location>
        <begin position="310"/>
        <end position="329"/>
    </location>
</feature>
<evidence type="ECO:0000259" key="12">
    <source>
        <dbReference type="PROSITE" id="PS50850"/>
    </source>
</evidence>
<evidence type="ECO:0000256" key="2">
    <source>
        <dbReference type="ARBA" id="ARBA00008240"/>
    </source>
</evidence>
<feature type="transmembrane region" description="Helical" evidence="11">
    <location>
        <begin position="55"/>
        <end position="78"/>
    </location>
</feature>
<evidence type="ECO:0000256" key="9">
    <source>
        <dbReference type="ARBA" id="ARBA00037295"/>
    </source>
</evidence>
<dbReference type="InterPro" id="IPR020846">
    <property type="entry name" value="MFS_dom"/>
</dbReference>
<dbReference type="InterPro" id="IPR005829">
    <property type="entry name" value="Sugar_transporter_CS"/>
</dbReference>
<keyword evidence="7 11" id="KW-1133">Transmembrane helix</keyword>
<evidence type="ECO:0000256" key="10">
    <source>
        <dbReference type="ARBA" id="ARBA00039918"/>
    </source>
</evidence>
<keyword evidence="8 11" id="KW-0472">Membrane</keyword>